<keyword evidence="2" id="KW-1133">Transmembrane helix</keyword>
<dbReference type="PANTHER" id="PTHR37610:SF97">
    <property type="entry name" value="RETROTRANSPOSON GAG DOMAIN-CONTAINING PROTEIN"/>
    <property type="match status" value="1"/>
</dbReference>
<dbReference type="Pfam" id="PF25597">
    <property type="entry name" value="SH3_retrovirus"/>
    <property type="match status" value="1"/>
</dbReference>
<dbReference type="Proteomes" id="UP001187471">
    <property type="component" value="Unassembled WGS sequence"/>
</dbReference>
<keyword evidence="2" id="KW-0812">Transmembrane</keyword>
<feature type="compositionally biased region" description="Polar residues" evidence="1">
    <location>
        <begin position="312"/>
        <end position="338"/>
    </location>
</feature>
<evidence type="ECO:0000259" key="3">
    <source>
        <dbReference type="Pfam" id="PF07727"/>
    </source>
</evidence>
<dbReference type="InterPro" id="IPR013103">
    <property type="entry name" value="RVT_2"/>
</dbReference>
<proteinExistence type="predicted"/>
<evidence type="ECO:0000259" key="4">
    <source>
        <dbReference type="Pfam" id="PF14244"/>
    </source>
</evidence>
<keyword evidence="7" id="KW-1185">Reference proteome</keyword>
<dbReference type="EMBL" id="JAVXUO010000806">
    <property type="protein sequence ID" value="KAK2988883.1"/>
    <property type="molecule type" value="Genomic_DNA"/>
</dbReference>
<evidence type="ECO:0000313" key="6">
    <source>
        <dbReference type="EMBL" id="KAK2988883.1"/>
    </source>
</evidence>
<evidence type="ECO:0000256" key="2">
    <source>
        <dbReference type="SAM" id="Phobius"/>
    </source>
</evidence>
<sequence>MEDESASYVHEGLAPVANVQNITIDTKSPFYLHLSDHPGLIFVTQSLSENGENYFTWRSNMLTALQSKNKAGFVDESIAKPDVHSRDFQSWIQCNAMGIALRVYDLKRSIALLQQEKSVISTYYGNAGRRESLRFFLIGLDEAYKTVRSQILSIDPLLGLGRAYIVAAQEEKWQAVTAVHVPTIEAITLLAKAPHMRHEVTRKLTGMVKIREKDGMTYGCLCYGHINSKPHDKFAPQIKPVIFVGYPNGQKEYMIYDLDRELIYSSRDVQFFESIFPFASTKDNIVDLQACHTPFGLTDHLPVDWECQETSHAPTNQFTPIPSESTQTSGVPTRSISPHNVDLEPLSIGSSSSQDQMPLDQAPGSAELSPSTIQSPISTEQFALLVNEPPLVPFKRNVKDKCPRIFLGTTIHCHHPLARLLLLRTLPLHRLLDVKHAHLRDAMAKEIFALEANNTWTLVSLPSGKRAIDSKWVYKVKFHPDGTVERYKARLVAKGYTQIEGFIQSQSDHSLFTFTRQGYFLAVLILVDDVIVIGIGLAKFSWLKHYLDTKFHIQDLDKLKYFFSIEVGRSSDGIALSQCKYVLDILTECGLTLQAIFLTHG</sequence>
<organism evidence="6 7">
    <name type="scientific">Escallonia rubra</name>
    <dbReference type="NCBI Taxonomy" id="112253"/>
    <lineage>
        <taxon>Eukaryota</taxon>
        <taxon>Viridiplantae</taxon>
        <taxon>Streptophyta</taxon>
        <taxon>Embryophyta</taxon>
        <taxon>Tracheophyta</taxon>
        <taxon>Spermatophyta</taxon>
        <taxon>Magnoliopsida</taxon>
        <taxon>eudicotyledons</taxon>
        <taxon>Gunneridae</taxon>
        <taxon>Pentapetalae</taxon>
        <taxon>asterids</taxon>
        <taxon>campanulids</taxon>
        <taxon>Escalloniales</taxon>
        <taxon>Escalloniaceae</taxon>
        <taxon>Escallonia</taxon>
    </lineage>
</organism>
<accession>A0AA88RPQ9</accession>
<feature type="domain" description="Retrotransposon Copia-like N-terminal" evidence="4">
    <location>
        <begin position="33"/>
        <end position="82"/>
    </location>
</feature>
<feature type="domain" description="Reverse transcriptase Ty1/copia-type" evidence="3">
    <location>
        <begin position="502"/>
        <end position="592"/>
    </location>
</feature>
<name>A0AA88RPQ9_9ASTE</name>
<dbReference type="Pfam" id="PF14244">
    <property type="entry name" value="Retrotran_gag_3"/>
    <property type="match status" value="1"/>
</dbReference>
<dbReference type="PANTHER" id="PTHR37610">
    <property type="entry name" value="CCHC-TYPE DOMAIN-CONTAINING PROTEIN"/>
    <property type="match status" value="1"/>
</dbReference>
<gene>
    <name evidence="6" type="ORF">RJ640_000243</name>
</gene>
<evidence type="ECO:0000256" key="1">
    <source>
        <dbReference type="SAM" id="MobiDB-lite"/>
    </source>
</evidence>
<evidence type="ECO:0000259" key="5">
    <source>
        <dbReference type="Pfam" id="PF25597"/>
    </source>
</evidence>
<dbReference type="AlphaFoldDB" id="A0AA88RPQ9"/>
<evidence type="ECO:0008006" key="8">
    <source>
        <dbReference type="Google" id="ProtNLM"/>
    </source>
</evidence>
<dbReference type="InterPro" id="IPR029472">
    <property type="entry name" value="Copia-like_N"/>
</dbReference>
<dbReference type="Pfam" id="PF07727">
    <property type="entry name" value="RVT_2"/>
    <property type="match status" value="2"/>
</dbReference>
<evidence type="ECO:0000313" key="7">
    <source>
        <dbReference type="Proteomes" id="UP001187471"/>
    </source>
</evidence>
<feature type="region of interest" description="Disordered" evidence="1">
    <location>
        <begin position="312"/>
        <end position="372"/>
    </location>
</feature>
<feature type="domain" description="Reverse transcriptase Ty1/copia-type" evidence="3">
    <location>
        <begin position="453"/>
        <end position="501"/>
    </location>
</feature>
<comment type="caution">
    <text evidence="6">The sequence shown here is derived from an EMBL/GenBank/DDBJ whole genome shotgun (WGS) entry which is preliminary data.</text>
</comment>
<feature type="domain" description="Retroviral polymerase SH3-like" evidence="5">
    <location>
        <begin position="220"/>
        <end position="282"/>
    </location>
</feature>
<feature type="transmembrane region" description="Helical" evidence="2">
    <location>
        <begin position="519"/>
        <end position="540"/>
    </location>
</feature>
<keyword evidence="2" id="KW-0472">Membrane</keyword>
<dbReference type="InterPro" id="IPR057670">
    <property type="entry name" value="SH3_retrovirus"/>
</dbReference>
<protein>
    <recommendedName>
        <fullName evidence="8">Retrotransposon Copia-like N-terminal domain-containing protein</fullName>
    </recommendedName>
</protein>
<reference evidence="6" key="1">
    <citation type="submission" date="2022-12" db="EMBL/GenBank/DDBJ databases">
        <title>Draft genome assemblies for two species of Escallonia (Escalloniales).</title>
        <authorList>
            <person name="Chanderbali A."/>
            <person name="Dervinis C."/>
            <person name="Anghel I."/>
            <person name="Soltis D."/>
            <person name="Soltis P."/>
            <person name="Zapata F."/>
        </authorList>
    </citation>
    <scope>NUCLEOTIDE SEQUENCE</scope>
    <source>
        <strain evidence="6">UCBG92.1500</strain>
        <tissue evidence="6">Leaf</tissue>
    </source>
</reference>